<keyword evidence="2" id="KW-0645">Protease</keyword>
<evidence type="ECO:0000256" key="1">
    <source>
        <dbReference type="ARBA" id="ARBA00005234"/>
    </source>
</evidence>
<feature type="domain" description="Ubiquitin-like protease family profile" evidence="6">
    <location>
        <begin position="422"/>
        <end position="586"/>
    </location>
</feature>
<dbReference type="PANTHER" id="PTHR12606:SF30">
    <property type="entry name" value="SENTRIN-SPECIFIC PROTEASE 1"/>
    <property type="match status" value="1"/>
</dbReference>
<comment type="caution">
    <text evidence="7">The sequence shown here is derived from an EMBL/GenBank/DDBJ whole genome shotgun (WGS) entry which is preliminary data.</text>
</comment>
<keyword evidence="8" id="KW-1185">Reference proteome</keyword>
<feature type="region of interest" description="Disordered" evidence="5">
    <location>
        <begin position="106"/>
        <end position="129"/>
    </location>
</feature>
<dbReference type="EMBL" id="CATNWA010015050">
    <property type="protein sequence ID" value="CAI9578951.1"/>
    <property type="molecule type" value="Genomic_DNA"/>
</dbReference>
<proteinExistence type="inferred from homology"/>
<dbReference type="PROSITE" id="PS50600">
    <property type="entry name" value="ULP_PROTEASE"/>
    <property type="match status" value="1"/>
</dbReference>
<keyword evidence="3" id="KW-0378">Hydrolase</keyword>
<dbReference type="PANTHER" id="PTHR12606">
    <property type="entry name" value="SENTRIN/SUMO-SPECIFIC PROTEASE"/>
    <property type="match status" value="1"/>
</dbReference>
<evidence type="ECO:0000256" key="2">
    <source>
        <dbReference type="ARBA" id="ARBA00022670"/>
    </source>
</evidence>
<comment type="similarity">
    <text evidence="1">Belongs to the peptidase C48 family.</text>
</comment>
<name>A0ABN9E240_9NEOB</name>
<dbReference type="SUPFAM" id="SSF54001">
    <property type="entry name" value="Cysteine proteinases"/>
    <property type="match status" value="1"/>
</dbReference>
<dbReference type="InterPro" id="IPR003653">
    <property type="entry name" value="Peptidase_C48_C"/>
</dbReference>
<evidence type="ECO:0000313" key="8">
    <source>
        <dbReference type="Proteomes" id="UP001162483"/>
    </source>
</evidence>
<dbReference type="Pfam" id="PF02902">
    <property type="entry name" value="Peptidase_C48"/>
    <property type="match status" value="1"/>
</dbReference>
<gene>
    <name evidence="7" type="ORF">SPARVUS_LOCUS9000299</name>
</gene>
<dbReference type="InterPro" id="IPR038765">
    <property type="entry name" value="Papain-like_cys_pep_sf"/>
</dbReference>
<evidence type="ECO:0000256" key="5">
    <source>
        <dbReference type="SAM" id="MobiDB-lite"/>
    </source>
</evidence>
<keyword evidence="4" id="KW-0788">Thiol protease</keyword>
<organism evidence="7 8">
    <name type="scientific">Staurois parvus</name>
    <dbReference type="NCBI Taxonomy" id="386267"/>
    <lineage>
        <taxon>Eukaryota</taxon>
        <taxon>Metazoa</taxon>
        <taxon>Chordata</taxon>
        <taxon>Craniata</taxon>
        <taxon>Vertebrata</taxon>
        <taxon>Euteleostomi</taxon>
        <taxon>Amphibia</taxon>
        <taxon>Batrachia</taxon>
        <taxon>Anura</taxon>
        <taxon>Neobatrachia</taxon>
        <taxon>Ranoidea</taxon>
        <taxon>Ranidae</taxon>
        <taxon>Staurois</taxon>
    </lineage>
</organism>
<reference evidence="7" key="1">
    <citation type="submission" date="2023-05" db="EMBL/GenBank/DDBJ databases">
        <authorList>
            <person name="Stuckert A."/>
        </authorList>
    </citation>
    <scope>NUCLEOTIDE SEQUENCE</scope>
</reference>
<evidence type="ECO:0000256" key="4">
    <source>
        <dbReference type="ARBA" id="ARBA00022807"/>
    </source>
</evidence>
<accession>A0ABN9E240</accession>
<evidence type="ECO:0000256" key="3">
    <source>
        <dbReference type="ARBA" id="ARBA00022801"/>
    </source>
</evidence>
<feature type="compositionally biased region" description="Polar residues" evidence="5">
    <location>
        <begin position="115"/>
        <end position="129"/>
    </location>
</feature>
<protein>
    <recommendedName>
        <fullName evidence="6">Ubiquitin-like protease family profile domain-containing protein</fullName>
    </recommendedName>
</protein>
<feature type="region of interest" description="Disordered" evidence="5">
    <location>
        <begin position="269"/>
        <end position="291"/>
    </location>
</feature>
<dbReference type="Gene3D" id="3.40.395.10">
    <property type="entry name" value="Adenoviral Proteinase, Chain A"/>
    <property type="match status" value="1"/>
</dbReference>
<sequence length="616" mass="70897">MKEMIWESEHNSECKAHFKDSTHDSFSSYNYEYTPMHPRRFERPIFKSLHKHIFHSETLKAEKKAMSINNTTSAPSVDFLRAKQNGNGHSSIFPTPFVFSQKQRPAKTAHEETRTLSGATNSVAGNTNHPFGSAFEKSFPIKNATCSNPWNAASRRSPKKMQRRQLSTVEETVREDERELYRQLLQAVTGRSFFPTKPVSFRPFQVSRCLSSSSVSAAPITSSLSSLEPSALDVETLRQPSFGITSSDQKCTPLLNDATHFKPTCEKRDLSRHQLHSQQSHPSQEQCKGPNTDSVIVIDSISKHDDHPSTPFFKAELWIKELTSLYDSRARERRRRIEEQKAIALKLQNQRLQECGVKDDINLKLRVPLEKEIPVTLLPKPVEESVQEEPEFPELMQEMEKEIKSALFGGNNDQVLSEGFRLTITRKDIMTLHNLNWLNDEIINFYMNLLMERSKRKGLPKVHAFNTFFFPKLKSAGFQAVKRWTKKVDVFSADILLVPVHLGVHWCLAVIDFRKKTIMYYDSMGGQNNEACKLLLQYLKLESQDKKGFSFDCNGWSLSSKRCGEIPQQMNGSDCGMFACKYADYITKDKPISFTQHHMPYFRKRMVWEILHQKLL</sequence>
<evidence type="ECO:0000259" key="6">
    <source>
        <dbReference type="PROSITE" id="PS50600"/>
    </source>
</evidence>
<evidence type="ECO:0000313" key="7">
    <source>
        <dbReference type="EMBL" id="CAI9578951.1"/>
    </source>
</evidence>
<feature type="compositionally biased region" description="Low complexity" evidence="5">
    <location>
        <begin position="276"/>
        <end position="286"/>
    </location>
</feature>
<dbReference type="Proteomes" id="UP001162483">
    <property type="component" value="Unassembled WGS sequence"/>
</dbReference>
<feature type="region of interest" description="Disordered" evidence="5">
    <location>
        <begin position="150"/>
        <end position="170"/>
    </location>
</feature>